<name>A0L6F3_MAGMM</name>
<keyword evidence="9" id="KW-1185">Reference proteome</keyword>
<dbReference type="AlphaFoldDB" id="A0L6F3"/>
<organism evidence="8 9">
    <name type="scientific">Magnetococcus marinus (strain ATCC BAA-1437 / JCM 17883 / MC-1)</name>
    <dbReference type="NCBI Taxonomy" id="156889"/>
    <lineage>
        <taxon>Bacteria</taxon>
        <taxon>Pseudomonadati</taxon>
        <taxon>Pseudomonadota</taxon>
        <taxon>Magnetococcia</taxon>
        <taxon>Magnetococcales</taxon>
        <taxon>Magnetococcaceae</taxon>
        <taxon>Magnetococcus</taxon>
    </lineage>
</organism>
<dbReference type="Pfam" id="PF05194">
    <property type="entry name" value="UreE_C"/>
    <property type="match status" value="1"/>
</dbReference>
<dbReference type="STRING" id="156889.Mmc1_1028"/>
<evidence type="ECO:0000256" key="3">
    <source>
        <dbReference type="ARBA" id="ARBA00022596"/>
    </source>
</evidence>
<dbReference type="EMBL" id="CP000471">
    <property type="protein sequence ID" value="ABK43546.1"/>
    <property type="molecule type" value="Genomic_DNA"/>
</dbReference>
<comment type="similarity">
    <text evidence="5">Belongs to the UreE family.</text>
</comment>
<comment type="function">
    <text evidence="5">Involved in urease metallocenter assembly. Binds nickel. Probably functions as a nickel donor during metallocenter assembly.</text>
</comment>
<dbReference type="Proteomes" id="UP000002586">
    <property type="component" value="Chromosome"/>
</dbReference>
<dbReference type="GO" id="GO:0065003">
    <property type="term" value="P:protein-containing complex assembly"/>
    <property type="evidence" value="ECO:0007669"/>
    <property type="project" value="InterPro"/>
</dbReference>
<evidence type="ECO:0000256" key="4">
    <source>
        <dbReference type="ARBA" id="ARBA00023186"/>
    </source>
</evidence>
<dbReference type="InterPro" id="IPR007864">
    <property type="entry name" value="UreE_C_dom"/>
</dbReference>
<dbReference type="InterPro" id="IPR012406">
    <property type="entry name" value="UreE"/>
</dbReference>
<dbReference type="GO" id="GO:0016151">
    <property type="term" value="F:nickel cation binding"/>
    <property type="evidence" value="ECO:0007669"/>
    <property type="project" value="UniProtKB-UniRule"/>
</dbReference>
<dbReference type="InterPro" id="IPR036118">
    <property type="entry name" value="UreE_N_sf"/>
</dbReference>
<evidence type="ECO:0000256" key="1">
    <source>
        <dbReference type="ARBA" id="ARBA00004496"/>
    </source>
</evidence>
<gene>
    <name evidence="5" type="primary">ureE</name>
    <name evidence="8" type="ordered locus">Mmc1_1028</name>
</gene>
<accession>A0L6F3</accession>
<feature type="compositionally biased region" description="Basic and acidic residues" evidence="6">
    <location>
        <begin position="184"/>
        <end position="202"/>
    </location>
</feature>
<dbReference type="HOGENOM" id="CLU_093757_1_0_5"/>
<feature type="compositionally biased region" description="Basic and acidic residues" evidence="6">
    <location>
        <begin position="150"/>
        <end position="163"/>
    </location>
</feature>
<dbReference type="RefSeq" id="WP_011712703.1">
    <property type="nucleotide sequence ID" value="NC_008576.1"/>
</dbReference>
<dbReference type="Gene3D" id="3.30.70.790">
    <property type="entry name" value="UreE, C-terminal domain"/>
    <property type="match status" value="1"/>
</dbReference>
<keyword evidence="2 5" id="KW-0963">Cytoplasm</keyword>
<comment type="subcellular location">
    <subcellularLocation>
        <location evidence="1 5">Cytoplasm</location>
    </subcellularLocation>
</comment>
<evidence type="ECO:0000313" key="9">
    <source>
        <dbReference type="Proteomes" id="UP000002586"/>
    </source>
</evidence>
<keyword evidence="3 5" id="KW-0533">Nickel</keyword>
<dbReference type="eggNOG" id="COG2371">
    <property type="taxonomic scope" value="Bacteria"/>
</dbReference>
<evidence type="ECO:0000259" key="7">
    <source>
        <dbReference type="SMART" id="SM00988"/>
    </source>
</evidence>
<reference evidence="8 9" key="2">
    <citation type="journal article" date="2012" name="Int. J. Syst. Evol. Microbiol.">
        <title>Magnetococcus marinus gen. nov., sp. nov., a marine, magnetotactic bacterium that represents a novel lineage (Magnetococcaceae fam. nov.; Magnetococcales ord. nov.) at the base of the Alphaproteobacteria.</title>
        <authorList>
            <person name="Bazylinski D.A."/>
            <person name="Williams T.J."/>
            <person name="Lefevre C.T."/>
            <person name="Berg R.J."/>
            <person name="Zhang C.L."/>
            <person name="Bowser S.S."/>
            <person name="Dean A.J."/>
            <person name="Beveridge T.J."/>
        </authorList>
    </citation>
    <scope>NUCLEOTIDE SEQUENCE [LARGE SCALE GENOMIC DNA]</scope>
    <source>
        <strain evidence="9">ATCC BAA-1437 / JCM 17883 / MC-1</strain>
    </source>
</reference>
<dbReference type="Pfam" id="PF02814">
    <property type="entry name" value="UreE_N"/>
    <property type="match status" value="1"/>
</dbReference>
<feature type="region of interest" description="Disordered" evidence="6">
    <location>
        <begin position="140"/>
        <end position="202"/>
    </location>
</feature>
<dbReference type="GO" id="GO:0005737">
    <property type="term" value="C:cytoplasm"/>
    <property type="evidence" value="ECO:0007669"/>
    <property type="project" value="UniProtKB-SubCell"/>
</dbReference>
<reference evidence="9" key="1">
    <citation type="journal article" date="2009" name="Appl. Environ. Microbiol.">
        <title>Complete genome sequence of the chemolithoautotrophic marine magnetotactic coccus strain MC-1.</title>
        <authorList>
            <person name="Schubbe S."/>
            <person name="Williams T.J."/>
            <person name="Xie G."/>
            <person name="Kiss H.E."/>
            <person name="Brettin T.S."/>
            <person name="Martinez D."/>
            <person name="Ross C.A."/>
            <person name="Schuler D."/>
            <person name="Cox B.L."/>
            <person name="Nealson K.H."/>
            <person name="Bazylinski D.A."/>
        </authorList>
    </citation>
    <scope>NUCLEOTIDE SEQUENCE [LARGE SCALE GENOMIC DNA]</scope>
    <source>
        <strain evidence="9">ATCC BAA-1437 / JCM 17883 / MC-1</strain>
    </source>
</reference>
<dbReference type="GO" id="GO:0051082">
    <property type="term" value="F:unfolded protein binding"/>
    <property type="evidence" value="ECO:0007669"/>
    <property type="project" value="UniProtKB-UniRule"/>
</dbReference>
<dbReference type="InterPro" id="IPR004029">
    <property type="entry name" value="UreE_N"/>
</dbReference>
<feature type="domain" description="UreE urease accessory N-terminal" evidence="7">
    <location>
        <begin position="3"/>
        <end position="68"/>
    </location>
</feature>
<evidence type="ECO:0000256" key="5">
    <source>
        <dbReference type="HAMAP-Rule" id="MF_00822"/>
    </source>
</evidence>
<dbReference type="SUPFAM" id="SSF69737">
    <property type="entry name" value="Urease metallochaperone UreE, C-terminal domain"/>
    <property type="match status" value="1"/>
</dbReference>
<keyword evidence="4 5" id="KW-0143">Chaperone</keyword>
<dbReference type="SMART" id="SM00988">
    <property type="entry name" value="UreE_N"/>
    <property type="match status" value="1"/>
</dbReference>
<dbReference type="GO" id="GO:0006457">
    <property type="term" value="P:protein folding"/>
    <property type="evidence" value="ECO:0007669"/>
    <property type="project" value="InterPro"/>
</dbReference>
<dbReference type="GO" id="GO:0019627">
    <property type="term" value="P:urea metabolic process"/>
    <property type="evidence" value="ECO:0007669"/>
    <property type="project" value="InterPro"/>
</dbReference>
<dbReference type="Gene3D" id="2.60.260.20">
    <property type="entry name" value="Urease metallochaperone UreE, N-terminal domain"/>
    <property type="match status" value="1"/>
</dbReference>
<evidence type="ECO:0000256" key="6">
    <source>
        <dbReference type="SAM" id="MobiDB-lite"/>
    </source>
</evidence>
<protein>
    <recommendedName>
        <fullName evidence="5">Urease accessory protein UreE</fullName>
    </recommendedName>
</protein>
<proteinExistence type="inferred from homology"/>
<dbReference type="HAMAP" id="MF_00822">
    <property type="entry name" value="UreE"/>
    <property type="match status" value="1"/>
</dbReference>
<dbReference type="OrthoDB" id="9802215at2"/>
<dbReference type="SUPFAM" id="SSF69287">
    <property type="entry name" value="Urease metallochaperone UreE, N-terminal domain"/>
    <property type="match status" value="1"/>
</dbReference>
<sequence length="202" mass="21661">MRRAIAVQGAGSWAQAERVGSITLPYDQRFRRRIQWQDDAGSPFLLDLSRPVLLGHDDGLLLDEGGIIQVIAAQEPVLEIIPRDAQNAARLAWHVGNRHTPAQILVGGVMRIHEDHVLMAMLQGLGATVHRVMAPFAPEGGAYGGGSAQHGHDHGGQSHEHAHPQAQDPRTAGHAQAGTQASDHSTHGHSHDHDPGGAVHEH</sequence>
<evidence type="ECO:0000256" key="2">
    <source>
        <dbReference type="ARBA" id="ARBA00022490"/>
    </source>
</evidence>
<evidence type="ECO:0000313" key="8">
    <source>
        <dbReference type="EMBL" id="ABK43546.1"/>
    </source>
</evidence>
<dbReference type="KEGG" id="mgm:Mmc1_1028"/>